<evidence type="ECO:0008006" key="3">
    <source>
        <dbReference type="Google" id="ProtNLM"/>
    </source>
</evidence>
<evidence type="ECO:0000313" key="1">
    <source>
        <dbReference type="EMBL" id="MBV4356873.1"/>
    </source>
</evidence>
<dbReference type="RefSeq" id="WP_217790509.1">
    <property type="nucleotide sequence ID" value="NZ_JAHSPG010000003.1"/>
</dbReference>
<protein>
    <recommendedName>
        <fullName evidence="3">Circularly permuted type 2 ATP-grasp protein</fullName>
    </recommendedName>
</protein>
<evidence type="ECO:0000313" key="2">
    <source>
        <dbReference type="Proteomes" id="UP000812270"/>
    </source>
</evidence>
<sequence>MIPEIRNEYNKQFTEQAYNDFLEELDDAYPGAIEFRLAETPVFVDKAFKNKMLDACESIVDFIVDPAFKELTEKSIPPGERFANETSPCQMLVFDFGICESKNGEIEPMLIEMQGFPSMYAFHAWFPEIMRKHLYVPENFTPYLGGYTKESFIGEFKKIISDDLPVENVVLLEIKPHEQKTRIDFYCTEKYTGIKPVCISELILEGRQLFYMRDGKKTLIKRIYNRVITDELKARRHEFENLIDITQDFDVEWIPHPNWFYRISKYTLPFLRHEYVPQTFFLNEIKQLPADLENYVLKPLFSFAGQGVVIDVTKEEIEKIDDLENWILQRKVQYANIIKTPDENDPAKAEIRIMYLWNKDWSRPKAVLNLARLSKGKMIGTRYNKNKTWVGGSVCFFEEL</sequence>
<organism evidence="1 2">
    <name type="scientific">Pinibacter aurantiacus</name>
    <dbReference type="NCBI Taxonomy" id="2851599"/>
    <lineage>
        <taxon>Bacteria</taxon>
        <taxon>Pseudomonadati</taxon>
        <taxon>Bacteroidota</taxon>
        <taxon>Chitinophagia</taxon>
        <taxon>Chitinophagales</taxon>
        <taxon>Chitinophagaceae</taxon>
        <taxon>Pinibacter</taxon>
    </lineage>
</organism>
<proteinExistence type="predicted"/>
<accession>A0A9E2S588</accession>
<name>A0A9E2S588_9BACT</name>
<gene>
    <name evidence="1" type="ORF">KTO63_06950</name>
</gene>
<dbReference type="Proteomes" id="UP000812270">
    <property type="component" value="Unassembled WGS sequence"/>
</dbReference>
<comment type="caution">
    <text evidence="1">The sequence shown here is derived from an EMBL/GenBank/DDBJ whole genome shotgun (WGS) entry which is preliminary data.</text>
</comment>
<reference evidence="1" key="1">
    <citation type="submission" date="2021-06" db="EMBL/GenBank/DDBJ databases">
        <authorList>
            <person name="Huq M.A."/>
        </authorList>
    </citation>
    <scope>NUCLEOTIDE SEQUENCE</scope>
    <source>
        <strain evidence="1">MAH-26</strain>
    </source>
</reference>
<dbReference type="AlphaFoldDB" id="A0A9E2S588"/>
<dbReference type="EMBL" id="JAHSPG010000003">
    <property type="protein sequence ID" value="MBV4356873.1"/>
    <property type="molecule type" value="Genomic_DNA"/>
</dbReference>
<keyword evidence="2" id="KW-1185">Reference proteome</keyword>